<dbReference type="InterPro" id="IPR005225">
    <property type="entry name" value="Small_GTP-bd"/>
</dbReference>
<dbReference type="Gene3D" id="3.40.50.300">
    <property type="entry name" value="P-loop containing nucleotide triphosphate hydrolases"/>
    <property type="match status" value="1"/>
</dbReference>
<dbReference type="PRINTS" id="PR00449">
    <property type="entry name" value="RASTRNSFRMNG"/>
</dbReference>
<dbReference type="SMART" id="SM00175">
    <property type="entry name" value="RAB"/>
    <property type="match status" value="1"/>
</dbReference>
<dbReference type="FunFam" id="3.40.50.300:FF:001508">
    <property type="entry name" value="Small GTP-binding protein Rab28, putative"/>
    <property type="match status" value="1"/>
</dbReference>
<dbReference type="InParanoid" id="A0A2R5GAN9"/>
<reference evidence="4 5" key="1">
    <citation type="submission" date="2017-12" db="EMBL/GenBank/DDBJ databases">
        <title>Sequencing, de novo assembly and annotation of complete genome of a new Thraustochytrid species, strain FCC1311.</title>
        <authorList>
            <person name="Sedici K."/>
            <person name="Godart F."/>
            <person name="Aiese Cigliano R."/>
            <person name="Sanseverino W."/>
            <person name="Barakat M."/>
            <person name="Ortet P."/>
            <person name="Marechal E."/>
            <person name="Cagnac O."/>
            <person name="Amato A."/>
        </authorList>
    </citation>
    <scope>NUCLEOTIDE SEQUENCE [LARGE SCALE GENOMIC DNA]</scope>
</reference>
<evidence type="ECO:0000313" key="5">
    <source>
        <dbReference type="Proteomes" id="UP000241890"/>
    </source>
</evidence>
<dbReference type="PROSITE" id="PS51419">
    <property type="entry name" value="RAB"/>
    <property type="match status" value="1"/>
</dbReference>
<dbReference type="NCBIfam" id="TIGR00231">
    <property type="entry name" value="small_GTP"/>
    <property type="match status" value="1"/>
</dbReference>
<dbReference type="AlphaFoldDB" id="A0A2R5GAN9"/>
<dbReference type="Proteomes" id="UP000241890">
    <property type="component" value="Unassembled WGS sequence"/>
</dbReference>
<keyword evidence="5" id="KW-1185">Reference proteome</keyword>
<dbReference type="OrthoDB" id="10254700at2759"/>
<dbReference type="SMART" id="SM00176">
    <property type="entry name" value="RAN"/>
    <property type="match status" value="1"/>
</dbReference>
<organism evidence="4 5">
    <name type="scientific">Hondaea fermentalgiana</name>
    <dbReference type="NCBI Taxonomy" id="2315210"/>
    <lineage>
        <taxon>Eukaryota</taxon>
        <taxon>Sar</taxon>
        <taxon>Stramenopiles</taxon>
        <taxon>Bigyra</taxon>
        <taxon>Labyrinthulomycetes</taxon>
        <taxon>Thraustochytrida</taxon>
        <taxon>Thraustochytriidae</taxon>
        <taxon>Hondaea</taxon>
    </lineage>
</organism>
<name>A0A2R5GAN9_9STRA</name>
<dbReference type="Pfam" id="PF00071">
    <property type="entry name" value="Ras"/>
    <property type="match status" value="1"/>
</dbReference>
<keyword evidence="2" id="KW-0342">GTP-binding</keyword>
<evidence type="ECO:0000256" key="2">
    <source>
        <dbReference type="ARBA" id="ARBA00023134"/>
    </source>
</evidence>
<dbReference type="InterPro" id="IPR050227">
    <property type="entry name" value="Rab"/>
</dbReference>
<evidence type="ECO:0000256" key="3">
    <source>
        <dbReference type="SAM" id="MobiDB-lite"/>
    </source>
</evidence>
<feature type="region of interest" description="Disordered" evidence="3">
    <location>
        <begin position="31"/>
        <end position="68"/>
    </location>
</feature>
<dbReference type="GO" id="GO:0003924">
    <property type="term" value="F:GTPase activity"/>
    <property type="evidence" value="ECO:0007669"/>
    <property type="project" value="InterPro"/>
</dbReference>
<keyword evidence="1" id="KW-0547">Nucleotide-binding</keyword>
<comment type="caution">
    <text evidence="4">The sequence shown here is derived from an EMBL/GenBank/DDBJ whole genome shotgun (WGS) entry which is preliminary data.</text>
</comment>
<dbReference type="InterPro" id="IPR001806">
    <property type="entry name" value="Small_GTPase"/>
</dbReference>
<protein>
    <submittedName>
        <fullName evidence="4">Ras-related protein Rab-28</fullName>
    </submittedName>
</protein>
<dbReference type="GO" id="GO:0005525">
    <property type="term" value="F:GTP binding"/>
    <property type="evidence" value="ECO:0007669"/>
    <property type="project" value="UniProtKB-KW"/>
</dbReference>
<dbReference type="SMART" id="SM00174">
    <property type="entry name" value="RHO"/>
    <property type="match status" value="1"/>
</dbReference>
<evidence type="ECO:0000256" key="1">
    <source>
        <dbReference type="ARBA" id="ARBA00022741"/>
    </source>
</evidence>
<dbReference type="PROSITE" id="PS51421">
    <property type="entry name" value="RAS"/>
    <property type="match status" value="1"/>
</dbReference>
<accession>A0A2R5GAN9</accession>
<dbReference type="SMART" id="SM00173">
    <property type="entry name" value="RAS"/>
    <property type="match status" value="1"/>
</dbReference>
<dbReference type="PANTHER" id="PTHR47977">
    <property type="entry name" value="RAS-RELATED PROTEIN RAB"/>
    <property type="match status" value="1"/>
</dbReference>
<gene>
    <name evidence="4" type="ORF">FCC1311_018322</name>
</gene>
<dbReference type="InterPro" id="IPR027417">
    <property type="entry name" value="P-loop_NTPase"/>
</dbReference>
<dbReference type="SUPFAM" id="SSF52540">
    <property type="entry name" value="P-loop containing nucleoside triphosphate hydrolases"/>
    <property type="match status" value="1"/>
</dbReference>
<evidence type="ECO:0000313" key="4">
    <source>
        <dbReference type="EMBL" id="GBG25613.1"/>
    </source>
</evidence>
<proteinExistence type="predicted"/>
<sequence>MGPSLIRRDSALALGRHGALTKRLSAGNMLGHVQGAGNDHASPATAKSIVSRSDGEEKASLDSGDEEEPTQMQFKVILLGDGSVGKTSTATRFTQGHFKRTYKQTIGLDFFIKRLVLPGEINVALQIWDIGGQSIGSKMISNYIYGADAIVLMYDITNYQSFRNLEDWMRLVRKVFSEGPMPHVALVANKCDLEHVRTVTKEKHNDFADENEFYSYSLSAKSGDNVRGTFHRLAADLAGVTLTRPEFQVAHQVVKAEIIDHEKDDPEVNAPSYASGSKSHCIIS</sequence>
<feature type="region of interest" description="Disordered" evidence="3">
    <location>
        <begin position="265"/>
        <end position="284"/>
    </location>
</feature>
<dbReference type="EMBL" id="BEYU01000013">
    <property type="protein sequence ID" value="GBG25613.1"/>
    <property type="molecule type" value="Genomic_DNA"/>
</dbReference>